<gene>
    <name evidence="2" type="ORF">CCR75_002107</name>
</gene>
<comment type="caution">
    <text evidence="2">The sequence shown here is derived from an EMBL/GenBank/DDBJ whole genome shotgun (WGS) entry which is preliminary data.</text>
</comment>
<protein>
    <submittedName>
        <fullName evidence="2">Uncharacterized protein</fullName>
    </submittedName>
</protein>
<dbReference type="EMBL" id="SHOA02000220">
    <property type="protein sequence ID" value="TDH64858.1"/>
    <property type="molecule type" value="Genomic_DNA"/>
</dbReference>
<feature type="compositionally biased region" description="Basic and acidic residues" evidence="1">
    <location>
        <begin position="15"/>
        <end position="35"/>
    </location>
</feature>
<organism evidence="2 3">
    <name type="scientific">Bremia lactucae</name>
    <name type="common">Lettuce downy mildew</name>
    <dbReference type="NCBI Taxonomy" id="4779"/>
    <lineage>
        <taxon>Eukaryota</taxon>
        <taxon>Sar</taxon>
        <taxon>Stramenopiles</taxon>
        <taxon>Oomycota</taxon>
        <taxon>Peronosporomycetes</taxon>
        <taxon>Peronosporales</taxon>
        <taxon>Peronosporaceae</taxon>
        <taxon>Bremia</taxon>
    </lineage>
</organism>
<evidence type="ECO:0000256" key="1">
    <source>
        <dbReference type="SAM" id="MobiDB-lite"/>
    </source>
</evidence>
<dbReference type="RefSeq" id="XP_067814357.1">
    <property type="nucleotide sequence ID" value="XM_067960207.1"/>
</dbReference>
<feature type="compositionally biased region" description="Basic and acidic residues" evidence="1">
    <location>
        <begin position="46"/>
        <end position="62"/>
    </location>
</feature>
<accession>A0A976IA59</accession>
<dbReference type="AlphaFoldDB" id="A0A976IA59"/>
<sequence>MVITKLSKKQRGKLKSSETKSKAHIKFDENGEKVIPKIRARVSKKNNGEKAKEGGGKSDRSPEMIQQAKYYLEQWRKRNEPKADDELPWKFKA</sequence>
<proteinExistence type="predicted"/>
<dbReference type="Proteomes" id="UP000294530">
    <property type="component" value="Unassembled WGS sequence"/>
</dbReference>
<evidence type="ECO:0000313" key="3">
    <source>
        <dbReference type="Proteomes" id="UP000294530"/>
    </source>
</evidence>
<dbReference type="OrthoDB" id="10261563at2759"/>
<feature type="compositionally biased region" description="Basic residues" evidence="1">
    <location>
        <begin position="1"/>
        <end position="14"/>
    </location>
</feature>
<keyword evidence="3" id="KW-1185">Reference proteome</keyword>
<dbReference type="GeneID" id="94345878"/>
<dbReference type="KEGG" id="blac:94345878"/>
<name>A0A976IA59_BRELC</name>
<feature type="region of interest" description="Disordered" evidence="1">
    <location>
        <begin position="1"/>
        <end position="66"/>
    </location>
</feature>
<reference evidence="2 3" key="1">
    <citation type="journal article" date="2021" name="Genome Biol.">
        <title>AFLAP: assembly-free linkage analysis pipeline using k-mers from genome sequencing data.</title>
        <authorList>
            <person name="Fletcher K."/>
            <person name="Zhang L."/>
            <person name="Gil J."/>
            <person name="Han R."/>
            <person name="Cavanaugh K."/>
            <person name="Michelmore R."/>
        </authorList>
    </citation>
    <scope>NUCLEOTIDE SEQUENCE [LARGE SCALE GENOMIC DNA]</scope>
    <source>
        <strain evidence="2 3">SF5</strain>
    </source>
</reference>
<evidence type="ECO:0000313" key="2">
    <source>
        <dbReference type="EMBL" id="TDH64858.1"/>
    </source>
</evidence>